<dbReference type="Proteomes" id="UP001283361">
    <property type="component" value="Unassembled WGS sequence"/>
</dbReference>
<gene>
    <name evidence="2" type="ORF">RRG08_056730</name>
</gene>
<feature type="transmembrane region" description="Helical" evidence="1">
    <location>
        <begin position="155"/>
        <end position="183"/>
    </location>
</feature>
<keyword evidence="1" id="KW-0812">Transmembrane</keyword>
<dbReference type="EMBL" id="JAWDGP010000457">
    <property type="protein sequence ID" value="KAK3800468.1"/>
    <property type="molecule type" value="Genomic_DNA"/>
</dbReference>
<evidence type="ECO:0000313" key="3">
    <source>
        <dbReference type="Proteomes" id="UP001283361"/>
    </source>
</evidence>
<feature type="transmembrane region" description="Helical" evidence="1">
    <location>
        <begin position="123"/>
        <end position="148"/>
    </location>
</feature>
<accession>A0AAE1B6D6</accession>
<evidence type="ECO:0000256" key="1">
    <source>
        <dbReference type="SAM" id="Phobius"/>
    </source>
</evidence>
<comment type="caution">
    <text evidence="2">The sequence shown here is derived from an EMBL/GenBank/DDBJ whole genome shotgun (WGS) entry which is preliminary data.</text>
</comment>
<keyword evidence="3" id="KW-1185">Reference proteome</keyword>
<proteinExistence type="predicted"/>
<keyword evidence="1" id="KW-1133">Transmembrane helix</keyword>
<organism evidence="2 3">
    <name type="scientific">Elysia crispata</name>
    <name type="common">lettuce slug</name>
    <dbReference type="NCBI Taxonomy" id="231223"/>
    <lineage>
        <taxon>Eukaryota</taxon>
        <taxon>Metazoa</taxon>
        <taxon>Spiralia</taxon>
        <taxon>Lophotrochozoa</taxon>
        <taxon>Mollusca</taxon>
        <taxon>Gastropoda</taxon>
        <taxon>Heterobranchia</taxon>
        <taxon>Euthyneura</taxon>
        <taxon>Panpulmonata</taxon>
        <taxon>Sacoglossa</taxon>
        <taxon>Placobranchoidea</taxon>
        <taxon>Plakobranchidae</taxon>
        <taxon>Elysia</taxon>
    </lineage>
</organism>
<protein>
    <submittedName>
        <fullName evidence="2">Uncharacterized protein</fullName>
    </submittedName>
</protein>
<dbReference type="Gene3D" id="3.40.50.720">
    <property type="entry name" value="NAD(P)-binding Rossmann-like Domain"/>
    <property type="match status" value="1"/>
</dbReference>
<dbReference type="AlphaFoldDB" id="A0AAE1B6D6"/>
<sequence>MRHRTSGRGKREEPRDLARVTWMRLLAKGARVVFGDIDPTAGAATEQELAEKYGKDNVRFLQCDAVTDGSKFEGTTLARGAVCSCTHSQYLELQLLRPWSQVVLVLLWSGWSLNFAACHGRQVFFVALYGQYLELQPAMVAGVLVLYGQYLELQLAMFAGVLVLYGQYLELQLAMVAGVLVVYGQYLELHPAMVAGVLVLYGQYLELQPASGLGCSCTLLMVSTLNCSLPCLQVFLYSMVSTLNCSLP</sequence>
<reference evidence="2" key="1">
    <citation type="journal article" date="2023" name="G3 (Bethesda)">
        <title>A reference genome for the long-term kleptoplast-retaining sea slug Elysia crispata morphotype clarki.</title>
        <authorList>
            <person name="Eastman K.E."/>
            <person name="Pendleton A.L."/>
            <person name="Shaikh M.A."/>
            <person name="Suttiyut T."/>
            <person name="Ogas R."/>
            <person name="Tomko P."/>
            <person name="Gavelis G."/>
            <person name="Widhalm J.R."/>
            <person name="Wisecaver J.H."/>
        </authorList>
    </citation>
    <scope>NUCLEOTIDE SEQUENCE</scope>
    <source>
        <strain evidence="2">ECLA1</strain>
    </source>
</reference>
<keyword evidence="1" id="KW-0472">Membrane</keyword>
<name>A0AAE1B6D6_9GAST</name>
<evidence type="ECO:0000313" key="2">
    <source>
        <dbReference type="EMBL" id="KAK3800468.1"/>
    </source>
</evidence>